<dbReference type="Pfam" id="PF01115">
    <property type="entry name" value="F_actin_cap_B"/>
    <property type="match status" value="1"/>
</dbReference>
<keyword evidence="6 7" id="KW-0206">Cytoskeleton</keyword>
<evidence type="ECO:0000256" key="7">
    <source>
        <dbReference type="RuleBase" id="RU365078"/>
    </source>
</evidence>
<comment type="caution">
    <text evidence="8">The sequence shown here is derived from an EMBL/GenBank/DDBJ whole genome shotgun (WGS) entry which is preliminary data.</text>
</comment>
<dbReference type="SUPFAM" id="SSF90096">
    <property type="entry name" value="Subunits of heterodimeric actin filament capping protein Capz"/>
    <property type="match status" value="1"/>
</dbReference>
<dbReference type="GO" id="GO:0000902">
    <property type="term" value="P:cell morphogenesis"/>
    <property type="evidence" value="ECO:0007669"/>
    <property type="project" value="TreeGrafter"/>
</dbReference>
<evidence type="ECO:0000256" key="3">
    <source>
        <dbReference type="ARBA" id="ARBA00022467"/>
    </source>
</evidence>
<organism evidence="8 9">
    <name type="scientific">Cryptosporidium xiaoi</name>
    <dbReference type="NCBI Taxonomy" id="659607"/>
    <lineage>
        <taxon>Eukaryota</taxon>
        <taxon>Sar</taxon>
        <taxon>Alveolata</taxon>
        <taxon>Apicomplexa</taxon>
        <taxon>Conoidasida</taxon>
        <taxon>Coccidia</taxon>
        <taxon>Eucoccidiorida</taxon>
        <taxon>Eimeriorina</taxon>
        <taxon>Cryptosporidiidae</taxon>
        <taxon>Cryptosporidium</taxon>
    </lineage>
</organism>
<dbReference type="Proteomes" id="UP001311799">
    <property type="component" value="Unassembled WGS sequence"/>
</dbReference>
<dbReference type="InterPro" id="IPR043175">
    <property type="entry name" value="CAPZB_N"/>
</dbReference>
<dbReference type="GO" id="GO:0051016">
    <property type="term" value="P:barbed-end actin filament capping"/>
    <property type="evidence" value="ECO:0007669"/>
    <property type="project" value="UniProtKB-UniRule"/>
</dbReference>
<comment type="subunit">
    <text evidence="7">Heterodimer of an alpha and a beta subunit.</text>
</comment>
<dbReference type="GO" id="GO:0008290">
    <property type="term" value="C:F-actin capping protein complex"/>
    <property type="evidence" value="ECO:0007669"/>
    <property type="project" value="UniProtKB-UniRule"/>
</dbReference>
<evidence type="ECO:0000256" key="1">
    <source>
        <dbReference type="ARBA" id="ARBA00004245"/>
    </source>
</evidence>
<dbReference type="GO" id="GO:0051015">
    <property type="term" value="F:actin filament binding"/>
    <property type="evidence" value="ECO:0007669"/>
    <property type="project" value="TreeGrafter"/>
</dbReference>
<evidence type="ECO:0000313" key="9">
    <source>
        <dbReference type="Proteomes" id="UP001311799"/>
    </source>
</evidence>
<dbReference type="Gene3D" id="3.90.1150.210">
    <property type="entry name" value="F-actin capping protein, beta subunit"/>
    <property type="match status" value="1"/>
</dbReference>
<name>A0AAV9XZ21_9CRYT</name>
<gene>
    <name evidence="8" type="ORF">RS030_81465</name>
</gene>
<protein>
    <recommendedName>
        <fullName evidence="7">F-actin-capping protein subunit beta</fullName>
    </recommendedName>
</protein>
<evidence type="ECO:0000256" key="4">
    <source>
        <dbReference type="ARBA" id="ARBA00022490"/>
    </source>
</evidence>
<dbReference type="PANTHER" id="PTHR10619:SF0">
    <property type="entry name" value="F-ACTIN-CAPPING PROTEIN SUBUNIT BETA ISOFORMS 1 AND 2"/>
    <property type="match status" value="1"/>
</dbReference>
<evidence type="ECO:0000313" key="8">
    <source>
        <dbReference type="EMBL" id="KAK6587701.1"/>
    </source>
</evidence>
<dbReference type="InterPro" id="IPR037282">
    <property type="entry name" value="CapZ_alpha/beta"/>
</dbReference>
<reference evidence="8 9" key="1">
    <citation type="submission" date="2023-10" db="EMBL/GenBank/DDBJ databases">
        <title>Comparative genomics analysis reveals potential genetic determinants of host preference in Cryptosporidium xiaoi.</title>
        <authorList>
            <person name="Xiao L."/>
            <person name="Li J."/>
        </authorList>
    </citation>
    <scope>NUCLEOTIDE SEQUENCE [LARGE SCALE GENOMIC DNA]</scope>
    <source>
        <strain evidence="8 9">52996</strain>
    </source>
</reference>
<proteinExistence type="inferred from homology"/>
<comment type="subcellular location">
    <subcellularLocation>
        <location evidence="1 7">Cytoplasm</location>
        <location evidence="1 7">Cytoskeleton</location>
    </subcellularLocation>
</comment>
<evidence type="ECO:0000256" key="2">
    <source>
        <dbReference type="ARBA" id="ARBA00006039"/>
    </source>
</evidence>
<evidence type="ECO:0000256" key="5">
    <source>
        <dbReference type="ARBA" id="ARBA00023203"/>
    </source>
</evidence>
<keyword evidence="3 7" id="KW-0117">Actin capping</keyword>
<dbReference type="AlphaFoldDB" id="A0AAV9XZ21"/>
<sequence length="333" mass="38836">MYRQNSVIYDENVVQALKIWSRCLPSFGNDVIKNLGVLFPTVYDEIKSRIDTPLVLVLDKEANKYYIGCNTNRIDGEKYRSPYTDKYYYSQGYLKNQDNEKEKDIKENASKLDLGHLKILETEFHAVYENYCKYYSTIYDGSINSNILDHGILLSNVYCYDLSGDSFGTCFTMKHIINPFKGVNTDMNNNDNDEFIYYLDIIHNVETIISHKLGISIYRISSVYYYGFNNKKNSIRYDGCKTNWLEKKYEFNTLKFTKNLKRTNTGLNINNVSSGLNNIALDRNSITIINNQTIYFHLLNIGKLIESIDNSVMKRIKNVYIDNLINISKELRK</sequence>
<dbReference type="EMBL" id="JAWDEY010000036">
    <property type="protein sequence ID" value="KAK6587701.1"/>
    <property type="molecule type" value="Genomic_DNA"/>
</dbReference>
<evidence type="ECO:0000256" key="6">
    <source>
        <dbReference type="ARBA" id="ARBA00023212"/>
    </source>
</evidence>
<dbReference type="InterPro" id="IPR001698">
    <property type="entry name" value="CAPZB"/>
</dbReference>
<comment type="function">
    <text evidence="7">F-actin-capping proteins bind in a Ca(2+)-independent manner to the fast growing ends of actin filaments (barbed end) thereby blocking the exchange of subunits at these ends. Unlike other capping proteins (such as gelsolin and severin), these proteins do not sever actin filaments.</text>
</comment>
<keyword evidence="9" id="KW-1185">Reference proteome</keyword>
<accession>A0AAV9XZ21</accession>
<dbReference type="PANTHER" id="PTHR10619">
    <property type="entry name" value="F-ACTIN-CAPPING PROTEIN SUBUNIT BETA"/>
    <property type="match status" value="1"/>
</dbReference>
<dbReference type="Gene3D" id="1.20.58.570">
    <property type="match status" value="1"/>
</dbReference>
<keyword evidence="5 7" id="KW-0009">Actin-binding</keyword>
<dbReference type="InterPro" id="IPR042276">
    <property type="entry name" value="CapZ_alpha/beta_2"/>
</dbReference>
<comment type="similarity">
    <text evidence="2 7">Belongs to the F-actin-capping protein beta subunit family.</text>
</comment>
<keyword evidence="4 7" id="KW-0963">Cytoplasm</keyword>